<evidence type="ECO:0000313" key="2">
    <source>
        <dbReference type="Proteomes" id="UP001595758"/>
    </source>
</evidence>
<dbReference type="Proteomes" id="UP001595758">
    <property type="component" value="Unassembled WGS sequence"/>
</dbReference>
<reference evidence="2" key="1">
    <citation type="journal article" date="2019" name="Int. J. Syst. Evol. Microbiol.">
        <title>The Global Catalogue of Microorganisms (GCM) 10K type strain sequencing project: providing services to taxonomists for standard genome sequencing and annotation.</title>
        <authorList>
            <consortium name="The Broad Institute Genomics Platform"/>
            <consortium name="The Broad Institute Genome Sequencing Center for Infectious Disease"/>
            <person name="Wu L."/>
            <person name="Ma J."/>
        </authorList>
    </citation>
    <scope>NUCLEOTIDE SEQUENCE [LARGE SCALE GENOMIC DNA]</scope>
    <source>
        <strain evidence="2">CCUG 59858</strain>
    </source>
</reference>
<evidence type="ECO:0000313" key="1">
    <source>
        <dbReference type="EMBL" id="MFC3907827.1"/>
    </source>
</evidence>
<comment type="caution">
    <text evidence="1">The sequence shown here is derived from an EMBL/GenBank/DDBJ whole genome shotgun (WGS) entry which is preliminary data.</text>
</comment>
<organism evidence="1 2">
    <name type="scientific">Legionella dresdenensis</name>
    <dbReference type="NCBI Taxonomy" id="450200"/>
    <lineage>
        <taxon>Bacteria</taxon>
        <taxon>Pseudomonadati</taxon>
        <taxon>Pseudomonadota</taxon>
        <taxon>Gammaproteobacteria</taxon>
        <taxon>Legionellales</taxon>
        <taxon>Legionellaceae</taxon>
        <taxon>Legionella</taxon>
    </lineage>
</organism>
<protein>
    <submittedName>
        <fullName evidence="1">Uncharacterized protein</fullName>
    </submittedName>
</protein>
<dbReference type="EMBL" id="JBHSAB010000001">
    <property type="protein sequence ID" value="MFC3907827.1"/>
    <property type="molecule type" value="Genomic_DNA"/>
</dbReference>
<accession>A0ABV8CCK4</accession>
<keyword evidence="2" id="KW-1185">Reference proteome</keyword>
<sequence length="187" mass="21284">MLRHVVLFFILIWSFFVNAMDTETRLFRPYGDGLQQEAIVINQKITGECYQQSTRIKREDAWRCVADGRVYDPCFIKRYGRRDQAICPASPWSGASIMIDMSKPADNSQHLALDMSRTYPWGIELASGIKCQAIDAGSEAGGLPAYYQCENQSVLVGELQRCKPEWSMLEHFSDGRVESALVSRAWF</sequence>
<gene>
    <name evidence="1" type="ORF">ACFORL_01860</name>
</gene>
<dbReference type="RefSeq" id="WP_382340535.1">
    <property type="nucleotide sequence ID" value="NZ_JBHSAB010000001.1"/>
</dbReference>
<proteinExistence type="predicted"/>
<name>A0ABV8CCK4_9GAMM</name>